<evidence type="ECO:0000313" key="1">
    <source>
        <dbReference type="EMBL" id="CAD9342419.1"/>
    </source>
</evidence>
<accession>A0A7S1ZL36</accession>
<reference evidence="1" key="1">
    <citation type="submission" date="2021-01" db="EMBL/GenBank/DDBJ databases">
        <authorList>
            <person name="Corre E."/>
            <person name="Pelletier E."/>
            <person name="Niang G."/>
            <person name="Scheremetjew M."/>
            <person name="Finn R."/>
            <person name="Kale V."/>
            <person name="Holt S."/>
            <person name="Cochrane G."/>
            <person name="Meng A."/>
            <person name="Brown T."/>
            <person name="Cohen L."/>
        </authorList>
    </citation>
    <scope>NUCLEOTIDE SEQUENCE</scope>
    <source>
        <strain evidence="1">Pop2</strain>
    </source>
</reference>
<protein>
    <submittedName>
        <fullName evidence="1">Uncharacterized protein</fullName>
    </submittedName>
</protein>
<proteinExistence type="predicted"/>
<dbReference type="AlphaFoldDB" id="A0A7S1ZL36"/>
<sequence>MAGTPTCIYHNSSYFHITILPTLSNHIASALNEGYEAHNHHFTQKQTSHEVHKISRKGTTRQNHQVQRSPKIISNGDAAHYWQKHLHIHSTTLSAHKSQDKNITH</sequence>
<organism evidence="1">
    <name type="scientific">Ditylum brightwellii</name>
    <dbReference type="NCBI Taxonomy" id="49249"/>
    <lineage>
        <taxon>Eukaryota</taxon>
        <taxon>Sar</taxon>
        <taxon>Stramenopiles</taxon>
        <taxon>Ochrophyta</taxon>
        <taxon>Bacillariophyta</taxon>
        <taxon>Mediophyceae</taxon>
        <taxon>Lithodesmiophycidae</taxon>
        <taxon>Lithodesmiales</taxon>
        <taxon>Lithodesmiaceae</taxon>
        <taxon>Ditylum</taxon>
    </lineage>
</organism>
<name>A0A7S1ZL36_9STRA</name>
<dbReference type="EMBL" id="HBGN01026852">
    <property type="protein sequence ID" value="CAD9342419.1"/>
    <property type="molecule type" value="Transcribed_RNA"/>
</dbReference>
<gene>
    <name evidence="1" type="ORF">DBRI1063_LOCUS17313</name>
</gene>